<accession>A0A9D1XJS5</accession>
<dbReference type="AlphaFoldDB" id="A0A9D1XJS5"/>
<feature type="domain" description="GH16" evidence="6">
    <location>
        <begin position="181"/>
        <end position="479"/>
    </location>
</feature>
<feature type="chain" id="PRO_5038890671" evidence="5">
    <location>
        <begin position="27"/>
        <end position="852"/>
    </location>
</feature>
<comment type="similarity">
    <text evidence="1">Belongs to the glycosyl hydrolase 16 family.</text>
</comment>
<organism evidence="7 8">
    <name type="scientific">Candidatus Erysipelatoclostridium merdavium</name>
    <dbReference type="NCBI Taxonomy" id="2838566"/>
    <lineage>
        <taxon>Bacteria</taxon>
        <taxon>Bacillati</taxon>
        <taxon>Bacillota</taxon>
        <taxon>Erysipelotrichia</taxon>
        <taxon>Erysipelotrichales</taxon>
        <taxon>Erysipelotrichales incertae sedis</taxon>
    </lineage>
</organism>
<dbReference type="SUPFAM" id="SSF49899">
    <property type="entry name" value="Concanavalin A-like lectins/glucanases"/>
    <property type="match status" value="1"/>
</dbReference>
<reference evidence="7" key="2">
    <citation type="submission" date="2021-04" db="EMBL/GenBank/DDBJ databases">
        <authorList>
            <person name="Gilroy R."/>
        </authorList>
    </citation>
    <scope>NUCLEOTIDE SEQUENCE</scope>
    <source>
        <strain evidence="7">ChiGjej1B1-14440</strain>
    </source>
</reference>
<keyword evidence="4" id="KW-1133">Transmembrane helix</keyword>
<keyword evidence="2" id="KW-0175">Coiled coil</keyword>
<keyword evidence="5" id="KW-0732">Signal</keyword>
<feature type="transmembrane region" description="Helical" evidence="4">
    <location>
        <begin position="827"/>
        <end position="846"/>
    </location>
</feature>
<dbReference type="InterPro" id="IPR013320">
    <property type="entry name" value="ConA-like_dom_sf"/>
</dbReference>
<dbReference type="Gene3D" id="2.60.120.260">
    <property type="entry name" value="Galactose-binding domain-like"/>
    <property type="match status" value="1"/>
</dbReference>
<proteinExistence type="inferred from homology"/>
<dbReference type="EMBL" id="DXET01000038">
    <property type="protein sequence ID" value="HIX80629.1"/>
    <property type="molecule type" value="Genomic_DNA"/>
</dbReference>
<dbReference type="InterPro" id="IPR050546">
    <property type="entry name" value="Glycosyl_Hydrlase_16"/>
</dbReference>
<evidence type="ECO:0000313" key="8">
    <source>
        <dbReference type="Proteomes" id="UP000886724"/>
    </source>
</evidence>
<evidence type="ECO:0000256" key="2">
    <source>
        <dbReference type="SAM" id="Coils"/>
    </source>
</evidence>
<dbReference type="GO" id="GO:0004553">
    <property type="term" value="F:hydrolase activity, hydrolyzing O-glycosyl compounds"/>
    <property type="evidence" value="ECO:0007669"/>
    <property type="project" value="InterPro"/>
</dbReference>
<dbReference type="Proteomes" id="UP000886724">
    <property type="component" value="Unassembled WGS sequence"/>
</dbReference>
<dbReference type="PROSITE" id="PS51762">
    <property type="entry name" value="GH16_2"/>
    <property type="match status" value="1"/>
</dbReference>
<dbReference type="PANTHER" id="PTHR10963:SF55">
    <property type="entry name" value="GLYCOSIDE HYDROLASE FAMILY 16 PROTEIN"/>
    <property type="match status" value="1"/>
</dbReference>
<feature type="signal peptide" evidence="5">
    <location>
        <begin position="1"/>
        <end position="26"/>
    </location>
</feature>
<sequence length="852" mass="93419">MKQKRMTKVCSLVATFGMVSSMFATANIVNVDAASIDTEYDLVDLNTGEATEADLITNGDFEDNKTGWQFKNSDVLNSKETAASGNYHGLLKENQNDSVLYQTLKVKPNTDYVAKAKIAVGKVGGQVFFNVKANYLATTVNEGTTVSCNSQDQVGVYQEVEIKFNTGNYSEIQLCAMKWADSASGPIYEAPIYVDDVSMHEVASSSGDEDYDIVWAEEFNEDELDTDTWGYELGCIRGVEQQHYVKSEENVFMRDGNLVLRATDRAEEDQYTNPRGSRKVIYNSGSVRTHGKQEFLYGRIEMRAKLPKGRGAFPAFWTLGADFTLDGKVNKQQGYGWSRCGEIDIMELLGGHEGEDRNKQVWGTAHFYDPDIGDQWDQDTTGSGGKMYTNDTDFNDDYHVFGINWSPDKIEWYVDGVVYNTLDLTDPQWGESAKKCFNRPQYIQLNLAMGGNWPGDTVPGLAGTEFQIDYVYYAQNAEQKAAAEEYYASAPELNGASDVTMVEGDTPDLLEGVTSTNDTFVDFSVENEHMFKNTGGLTSVDLLCTGKDDVASLANLPAGKYNIHYTAIPNDIEYDDVRGVNRDTDYKFTRKTAILTVVDRTFPSDFELNGVIGNKLESIALPEGWSWVNPETVIESETGEYEVQFVNGSYSKIVTVTVNAVAVDKTELENTINNAVAEVGKDDTYTKASRAALDKAVASARAVFEDADATKEEVANAIQALNNAIANLEKYVDEKDVNDLIEKGNSLVGKTDAYTKDSLNKLSAALADVKSALESGDKEAIQSAYARLNEAIAGLVKNDTTTDPGVTPSDPNSGSNSSTAVKTGDDAAIGTALFVLTMSAAGVVLFKKRKRC</sequence>
<feature type="region of interest" description="Disordered" evidence="3">
    <location>
        <begin position="798"/>
        <end position="821"/>
    </location>
</feature>
<evidence type="ECO:0000256" key="5">
    <source>
        <dbReference type="SAM" id="SignalP"/>
    </source>
</evidence>
<dbReference type="Pfam" id="PF00722">
    <property type="entry name" value="Glyco_hydro_16"/>
    <property type="match status" value="1"/>
</dbReference>
<dbReference type="Pfam" id="PF07554">
    <property type="entry name" value="FIVAR"/>
    <property type="match status" value="2"/>
</dbReference>
<evidence type="ECO:0000259" key="6">
    <source>
        <dbReference type="PROSITE" id="PS51762"/>
    </source>
</evidence>
<gene>
    <name evidence="7" type="ORF">H9980_01465</name>
</gene>
<comment type="caution">
    <text evidence="7">The sequence shown here is derived from an EMBL/GenBank/DDBJ whole genome shotgun (WGS) entry which is preliminary data.</text>
</comment>
<dbReference type="Gene3D" id="2.60.120.200">
    <property type="match status" value="1"/>
</dbReference>
<evidence type="ECO:0000256" key="4">
    <source>
        <dbReference type="SAM" id="Phobius"/>
    </source>
</evidence>
<dbReference type="GO" id="GO:0005975">
    <property type="term" value="P:carbohydrate metabolic process"/>
    <property type="evidence" value="ECO:0007669"/>
    <property type="project" value="InterPro"/>
</dbReference>
<evidence type="ECO:0000256" key="3">
    <source>
        <dbReference type="SAM" id="MobiDB-lite"/>
    </source>
</evidence>
<dbReference type="CDD" id="cd08023">
    <property type="entry name" value="GH16_laminarinase_like"/>
    <property type="match status" value="1"/>
</dbReference>
<evidence type="ECO:0000313" key="7">
    <source>
        <dbReference type="EMBL" id="HIX80629.1"/>
    </source>
</evidence>
<reference evidence="7" key="1">
    <citation type="journal article" date="2021" name="PeerJ">
        <title>Extensive microbial diversity within the chicken gut microbiome revealed by metagenomics and culture.</title>
        <authorList>
            <person name="Gilroy R."/>
            <person name="Ravi A."/>
            <person name="Getino M."/>
            <person name="Pursley I."/>
            <person name="Horton D.L."/>
            <person name="Alikhan N.F."/>
            <person name="Baker D."/>
            <person name="Gharbi K."/>
            <person name="Hall N."/>
            <person name="Watson M."/>
            <person name="Adriaenssens E.M."/>
            <person name="Foster-Nyarko E."/>
            <person name="Jarju S."/>
            <person name="Secka A."/>
            <person name="Antonio M."/>
            <person name="Oren A."/>
            <person name="Chaudhuri R.R."/>
            <person name="La Ragione R."/>
            <person name="Hildebrand F."/>
            <person name="Pallen M.J."/>
        </authorList>
    </citation>
    <scope>NUCLEOTIDE SEQUENCE</scope>
    <source>
        <strain evidence="7">ChiGjej1B1-14440</strain>
    </source>
</reference>
<protein>
    <submittedName>
        <fullName evidence="7">Family 16 glycosylhydrolase</fullName>
    </submittedName>
</protein>
<name>A0A9D1XJS5_9FIRM</name>
<feature type="coiled-coil region" evidence="2">
    <location>
        <begin position="704"/>
        <end position="738"/>
    </location>
</feature>
<keyword evidence="4" id="KW-0472">Membrane</keyword>
<dbReference type="PANTHER" id="PTHR10963">
    <property type="entry name" value="GLYCOSYL HYDROLASE-RELATED"/>
    <property type="match status" value="1"/>
</dbReference>
<keyword evidence="4" id="KW-0812">Transmembrane</keyword>
<dbReference type="Gene3D" id="1.20.1270.90">
    <property type="entry name" value="AF1782-like"/>
    <property type="match status" value="2"/>
</dbReference>
<dbReference type="InterPro" id="IPR000757">
    <property type="entry name" value="Beta-glucanase-like"/>
</dbReference>
<evidence type="ECO:0000256" key="1">
    <source>
        <dbReference type="ARBA" id="ARBA00006865"/>
    </source>
</evidence>